<comment type="caution">
    <text evidence="2">The sequence shown here is derived from an EMBL/GenBank/DDBJ whole genome shotgun (WGS) entry which is preliminary data.</text>
</comment>
<dbReference type="RefSeq" id="XP_053588043.1">
    <property type="nucleotide sequence ID" value="XM_053728466.1"/>
</dbReference>
<dbReference type="EMBL" id="WUAV01000003">
    <property type="protein sequence ID" value="KAF1763195.1"/>
    <property type="molecule type" value="Genomic_DNA"/>
</dbReference>
<dbReference type="AlphaFoldDB" id="A0A6A5H7V7"/>
<dbReference type="CTD" id="78775207"/>
<dbReference type="KEGG" id="crq:GCK72_011461"/>
<feature type="signal peptide" evidence="1">
    <location>
        <begin position="1"/>
        <end position="17"/>
    </location>
</feature>
<accession>A0A6A5H7V7</accession>
<protein>
    <submittedName>
        <fullName evidence="2">Uncharacterized protein</fullName>
    </submittedName>
</protein>
<evidence type="ECO:0000313" key="3">
    <source>
        <dbReference type="Proteomes" id="UP000483820"/>
    </source>
</evidence>
<dbReference type="Proteomes" id="UP000483820">
    <property type="component" value="Chromosome III"/>
</dbReference>
<sequence>MMRLPLLLLLLTGLATAWLGHLSHPIRDAPPNYDCTGNNLMNCVLVESQLDMIRHAIYVKNWKLLAQLSEIPMTGENKFPGNTLKSHFEITQVYTSPWKSVITPMTVKVTVEQAGLPPRNAEMRMEKSKESLTGWKIYEFEWIGNSDIPIMF</sequence>
<evidence type="ECO:0000313" key="2">
    <source>
        <dbReference type="EMBL" id="KAF1763195.1"/>
    </source>
</evidence>
<reference evidence="2 3" key="1">
    <citation type="submission" date="2019-12" db="EMBL/GenBank/DDBJ databases">
        <title>Chromosome-level assembly of the Caenorhabditis remanei genome.</title>
        <authorList>
            <person name="Teterina A.A."/>
            <person name="Willis J.H."/>
            <person name="Phillips P.C."/>
        </authorList>
    </citation>
    <scope>NUCLEOTIDE SEQUENCE [LARGE SCALE GENOMIC DNA]</scope>
    <source>
        <strain evidence="2 3">PX506</strain>
        <tissue evidence="2">Whole organism</tissue>
    </source>
</reference>
<name>A0A6A5H7V7_CAERE</name>
<proteinExistence type="predicted"/>
<keyword evidence="1" id="KW-0732">Signal</keyword>
<feature type="chain" id="PRO_5025346031" evidence="1">
    <location>
        <begin position="18"/>
        <end position="152"/>
    </location>
</feature>
<gene>
    <name evidence="2" type="ORF">GCK72_011461</name>
</gene>
<dbReference type="GeneID" id="78775207"/>
<evidence type="ECO:0000256" key="1">
    <source>
        <dbReference type="SAM" id="SignalP"/>
    </source>
</evidence>
<organism evidence="2 3">
    <name type="scientific">Caenorhabditis remanei</name>
    <name type="common">Caenorhabditis vulgaris</name>
    <dbReference type="NCBI Taxonomy" id="31234"/>
    <lineage>
        <taxon>Eukaryota</taxon>
        <taxon>Metazoa</taxon>
        <taxon>Ecdysozoa</taxon>
        <taxon>Nematoda</taxon>
        <taxon>Chromadorea</taxon>
        <taxon>Rhabditida</taxon>
        <taxon>Rhabditina</taxon>
        <taxon>Rhabditomorpha</taxon>
        <taxon>Rhabditoidea</taxon>
        <taxon>Rhabditidae</taxon>
        <taxon>Peloderinae</taxon>
        <taxon>Caenorhabditis</taxon>
    </lineage>
</organism>